<sequence>MEICSAVADWARGPMTWVRGVPGGEGTGARRGNRPRHGARHDRRRAARFRRPLPHRQTR</sequence>
<dbReference type="AlphaFoldDB" id="A0A5N8WGZ5"/>
<evidence type="ECO:0000313" key="2">
    <source>
        <dbReference type="EMBL" id="MPY46156.1"/>
    </source>
</evidence>
<comment type="caution">
    <text evidence="2">The sequence shown here is derived from an EMBL/GenBank/DDBJ whole genome shotgun (WGS) entry which is preliminary data.</text>
</comment>
<keyword evidence="3" id="KW-1185">Reference proteome</keyword>
<protein>
    <submittedName>
        <fullName evidence="2">Uncharacterized protein</fullName>
    </submittedName>
</protein>
<dbReference type="Proteomes" id="UP000326979">
    <property type="component" value="Unassembled WGS sequence"/>
</dbReference>
<organism evidence="2 3">
    <name type="scientific">Streptomyces phyllanthi</name>
    <dbReference type="NCBI Taxonomy" id="1803180"/>
    <lineage>
        <taxon>Bacteria</taxon>
        <taxon>Bacillati</taxon>
        <taxon>Actinomycetota</taxon>
        <taxon>Actinomycetes</taxon>
        <taxon>Kitasatosporales</taxon>
        <taxon>Streptomycetaceae</taxon>
        <taxon>Streptomyces</taxon>
    </lineage>
</organism>
<accession>A0A5N8WGZ5</accession>
<proteinExistence type="predicted"/>
<dbReference type="EMBL" id="VJZE01000590">
    <property type="protein sequence ID" value="MPY46156.1"/>
    <property type="molecule type" value="Genomic_DNA"/>
</dbReference>
<feature type="region of interest" description="Disordered" evidence="1">
    <location>
        <begin position="19"/>
        <end position="59"/>
    </location>
</feature>
<evidence type="ECO:0000256" key="1">
    <source>
        <dbReference type="SAM" id="MobiDB-lite"/>
    </source>
</evidence>
<reference evidence="2 3" key="1">
    <citation type="submission" date="2019-07" db="EMBL/GenBank/DDBJ databases">
        <title>New species of Amycolatopsis and Streptomyces.</title>
        <authorList>
            <person name="Duangmal K."/>
            <person name="Teo W.F.A."/>
            <person name="Lipun K."/>
        </authorList>
    </citation>
    <scope>NUCLEOTIDE SEQUENCE [LARGE SCALE GENOMIC DNA]</scope>
    <source>
        <strain evidence="2 3">TISTR 2346</strain>
    </source>
</reference>
<gene>
    <name evidence="2" type="ORF">FNH04_41515</name>
</gene>
<name>A0A5N8WGZ5_9ACTN</name>
<evidence type="ECO:0000313" key="3">
    <source>
        <dbReference type="Proteomes" id="UP000326979"/>
    </source>
</evidence>
<feature type="compositionally biased region" description="Basic residues" evidence="1">
    <location>
        <begin position="31"/>
        <end position="59"/>
    </location>
</feature>